<evidence type="ECO:0000256" key="3">
    <source>
        <dbReference type="ARBA" id="ARBA00022833"/>
    </source>
</evidence>
<feature type="region of interest" description="Disordered" evidence="6">
    <location>
        <begin position="86"/>
        <end position="106"/>
    </location>
</feature>
<name>A0A9D5HIT3_9LILI</name>
<comment type="caution">
    <text evidence="8">The sequence shown here is derived from an EMBL/GenBank/DDBJ whole genome shotgun (WGS) entry which is preliminary data.</text>
</comment>
<feature type="domain" description="AtC3H46-like PABC-like" evidence="7">
    <location>
        <begin position="2"/>
        <end position="40"/>
    </location>
</feature>
<dbReference type="GO" id="GO:0008270">
    <property type="term" value="F:zinc ion binding"/>
    <property type="evidence" value="ECO:0007669"/>
    <property type="project" value="UniProtKB-KW"/>
</dbReference>
<dbReference type="Pfam" id="PF23182">
    <property type="entry name" value="PABC_AtC3H46"/>
    <property type="match status" value="1"/>
</dbReference>
<dbReference type="OrthoDB" id="1751743at2759"/>
<keyword evidence="4" id="KW-0694">RNA-binding</keyword>
<keyword evidence="3" id="KW-0862">Zinc</keyword>
<dbReference type="EMBL" id="JAGGNH010000003">
    <property type="protein sequence ID" value="KAJ0977687.1"/>
    <property type="molecule type" value="Genomic_DNA"/>
</dbReference>
<keyword evidence="2" id="KW-0863">Zinc-finger</keyword>
<proteinExistence type="predicted"/>
<evidence type="ECO:0000256" key="6">
    <source>
        <dbReference type="SAM" id="MobiDB-lite"/>
    </source>
</evidence>
<dbReference type="GO" id="GO:0003677">
    <property type="term" value="F:DNA binding"/>
    <property type="evidence" value="ECO:0007669"/>
    <property type="project" value="UniProtKB-KW"/>
</dbReference>
<sequence>MWLILIQDHSEMEMIQLAFGPESLLHSFVLKARNEMGIIPSSSSPSLSPLLLPCQNSASRLISLPRPLAVSSPLWVPPTSPFSLANGSSADELHNPDDIKNQTPFYGGRGGGDLVDEFQLPEELSFLNEHPSMLRGPKSVKLLDIHMGSLKMKLPSISLDKSCTL</sequence>
<accession>A0A9D5HIT3</accession>
<dbReference type="PANTHER" id="PTHR24009">
    <property type="entry name" value="RNA-BINDING (RRM/RBD/RNP MOTIFS)"/>
    <property type="match status" value="1"/>
</dbReference>
<dbReference type="PANTHER" id="PTHR24009:SF3">
    <property type="entry name" value="RNA-BINDING (RRM_RBD_RNP MOTIFS) FAMILY PROTEIN-RELATED"/>
    <property type="match status" value="1"/>
</dbReference>
<organism evidence="8 9">
    <name type="scientific">Dioscorea zingiberensis</name>
    <dbReference type="NCBI Taxonomy" id="325984"/>
    <lineage>
        <taxon>Eukaryota</taxon>
        <taxon>Viridiplantae</taxon>
        <taxon>Streptophyta</taxon>
        <taxon>Embryophyta</taxon>
        <taxon>Tracheophyta</taxon>
        <taxon>Spermatophyta</taxon>
        <taxon>Magnoliopsida</taxon>
        <taxon>Liliopsida</taxon>
        <taxon>Dioscoreales</taxon>
        <taxon>Dioscoreaceae</taxon>
        <taxon>Dioscorea</taxon>
    </lineage>
</organism>
<reference evidence="8" key="2">
    <citation type="journal article" date="2022" name="Hortic Res">
        <title>The genome of Dioscorea zingiberensis sheds light on the biosynthesis, origin and evolution of the medicinally important diosgenin saponins.</title>
        <authorList>
            <person name="Li Y."/>
            <person name="Tan C."/>
            <person name="Li Z."/>
            <person name="Guo J."/>
            <person name="Li S."/>
            <person name="Chen X."/>
            <person name="Wang C."/>
            <person name="Dai X."/>
            <person name="Yang H."/>
            <person name="Song W."/>
            <person name="Hou L."/>
            <person name="Xu J."/>
            <person name="Tong Z."/>
            <person name="Xu A."/>
            <person name="Yuan X."/>
            <person name="Wang W."/>
            <person name="Yang Q."/>
            <person name="Chen L."/>
            <person name="Sun Z."/>
            <person name="Wang K."/>
            <person name="Pan B."/>
            <person name="Chen J."/>
            <person name="Bao Y."/>
            <person name="Liu F."/>
            <person name="Qi X."/>
            <person name="Gang D.R."/>
            <person name="Wen J."/>
            <person name="Li J."/>
        </authorList>
    </citation>
    <scope>NUCLEOTIDE SEQUENCE</scope>
    <source>
        <strain evidence="8">Dzin_1.0</strain>
    </source>
</reference>
<feature type="compositionally biased region" description="Basic and acidic residues" evidence="6">
    <location>
        <begin position="91"/>
        <end position="100"/>
    </location>
</feature>
<evidence type="ECO:0000259" key="7">
    <source>
        <dbReference type="Pfam" id="PF23182"/>
    </source>
</evidence>
<evidence type="ECO:0000256" key="2">
    <source>
        <dbReference type="ARBA" id="ARBA00022771"/>
    </source>
</evidence>
<dbReference type="GO" id="GO:0003723">
    <property type="term" value="F:RNA binding"/>
    <property type="evidence" value="ECO:0007669"/>
    <property type="project" value="UniProtKB-KW"/>
</dbReference>
<protein>
    <recommendedName>
        <fullName evidence="7">AtC3H46-like PABC-like domain-containing protein</fullName>
    </recommendedName>
</protein>
<dbReference type="AlphaFoldDB" id="A0A9D5HIT3"/>
<dbReference type="Proteomes" id="UP001085076">
    <property type="component" value="Miscellaneous, Linkage group lg03"/>
</dbReference>
<gene>
    <name evidence="8" type="ORF">J5N97_013161</name>
</gene>
<reference evidence="8" key="1">
    <citation type="submission" date="2021-03" db="EMBL/GenBank/DDBJ databases">
        <authorList>
            <person name="Li Z."/>
            <person name="Yang C."/>
        </authorList>
    </citation>
    <scope>NUCLEOTIDE SEQUENCE</scope>
    <source>
        <strain evidence="8">Dzin_1.0</strain>
        <tissue evidence="8">Leaf</tissue>
    </source>
</reference>
<keyword evidence="1" id="KW-0479">Metal-binding</keyword>
<evidence type="ECO:0000313" key="9">
    <source>
        <dbReference type="Proteomes" id="UP001085076"/>
    </source>
</evidence>
<dbReference type="InterPro" id="IPR056276">
    <property type="entry name" value="AtC3H46-like_PABC-like"/>
</dbReference>
<keyword evidence="9" id="KW-1185">Reference proteome</keyword>
<evidence type="ECO:0000256" key="5">
    <source>
        <dbReference type="ARBA" id="ARBA00023125"/>
    </source>
</evidence>
<keyword evidence="5" id="KW-0238">DNA-binding</keyword>
<evidence type="ECO:0000256" key="4">
    <source>
        <dbReference type="ARBA" id="ARBA00022884"/>
    </source>
</evidence>
<evidence type="ECO:0000313" key="8">
    <source>
        <dbReference type="EMBL" id="KAJ0977687.1"/>
    </source>
</evidence>
<evidence type="ECO:0000256" key="1">
    <source>
        <dbReference type="ARBA" id="ARBA00022723"/>
    </source>
</evidence>